<dbReference type="EMBL" id="VFSU01000030">
    <property type="protein sequence ID" value="TPE59509.1"/>
    <property type="molecule type" value="Genomic_DNA"/>
</dbReference>
<evidence type="ECO:0000256" key="1">
    <source>
        <dbReference type="ARBA" id="ARBA00022729"/>
    </source>
</evidence>
<feature type="transmembrane region" description="Helical" evidence="5">
    <location>
        <begin position="65"/>
        <end position="86"/>
    </location>
</feature>
<evidence type="ECO:0000256" key="4">
    <source>
        <dbReference type="ARBA" id="ARBA00023284"/>
    </source>
</evidence>
<dbReference type="InterPro" id="IPR013766">
    <property type="entry name" value="Thioredoxin_domain"/>
</dbReference>
<keyword evidence="3" id="KW-1015">Disulfide bond</keyword>
<keyword evidence="8" id="KW-1185">Reference proteome</keyword>
<evidence type="ECO:0000259" key="6">
    <source>
        <dbReference type="PROSITE" id="PS51352"/>
    </source>
</evidence>
<keyword evidence="2" id="KW-0560">Oxidoreductase</keyword>
<protein>
    <submittedName>
        <fullName evidence="7">DsbA family protein</fullName>
    </submittedName>
</protein>
<dbReference type="PROSITE" id="PS00194">
    <property type="entry name" value="THIOREDOXIN_1"/>
    <property type="match status" value="1"/>
</dbReference>
<organism evidence="7 8">
    <name type="scientific">Sandaracinobacter neustonicus</name>
    <dbReference type="NCBI Taxonomy" id="1715348"/>
    <lineage>
        <taxon>Bacteria</taxon>
        <taxon>Pseudomonadati</taxon>
        <taxon>Pseudomonadota</taxon>
        <taxon>Alphaproteobacteria</taxon>
        <taxon>Sphingomonadales</taxon>
        <taxon>Sphingosinicellaceae</taxon>
        <taxon>Sandaracinobacter</taxon>
    </lineage>
</organism>
<dbReference type="InterPro" id="IPR041205">
    <property type="entry name" value="ScsC_N"/>
</dbReference>
<dbReference type="InterPro" id="IPR036249">
    <property type="entry name" value="Thioredoxin-like_sf"/>
</dbReference>
<evidence type="ECO:0000256" key="3">
    <source>
        <dbReference type="ARBA" id="ARBA00023157"/>
    </source>
</evidence>
<evidence type="ECO:0000256" key="5">
    <source>
        <dbReference type="SAM" id="Phobius"/>
    </source>
</evidence>
<keyword evidence="5" id="KW-0472">Membrane</keyword>
<evidence type="ECO:0000256" key="2">
    <source>
        <dbReference type="ARBA" id="ARBA00023002"/>
    </source>
</evidence>
<dbReference type="PANTHER" id="PTHR13887">
    <property type="entry name" value="GLUTATHIONE S-TRANSFERASE KAPPA"/>
    <property type="match status" value="1"/>
</dbReference>
<reference evidence="7 8" key="1">
    <citation type="submission" date="2019-06" db="EMBL/GenBank/DDBJ databases">
        <authorList>
            <person name="Lee I."/>
            <person name="Jang G.I."/>
            <person name="Hwang C.Y."/>
        </authorList>
    </citation>
    <scope>NUCLEOTIDE SEQUENCE [LARGE SCALE GENOMIC DNA]</scope>
    <source>
        <strain evidence="7 8">PAMC 28131</strain>
    </source>
</reference>
<keyword evidence="4" id="KW-0676">Redox-active center</keyword>
<sequence>MDSCAGYRAIAAQPAAGHEEGQSTLTEGVESVVQEAGVEAPAGAETPSAMARIRAALIPPTAAHWGWWAAGLGMGLTIASVAVLLAGRAGVAPVPTGGKALELAVKDAILANPEVIPEAINRLQQREVEKLLASNREAIETPFAGAWTGAKDGDVVLVEFFDYNCPYCRQSVADVERLLAEDPKLKVVWRDMPVLGPDSEHFARASLSAAEQGRYRGFYNSVFKGQGALNQERLIRTVRAAGMNEAKVATDLNSKAIEAEIQKNLDLGRALGLTGTPSYVIGNRIISGAAGYEELKKAVEDARKANDAA</sequence>
<keyword evidence="5" id="KW-1133">Transmembrane helix</keyword>
<dbReference type="InterPro" id="IPR001853">
    <property type="entry name" value="DSBA-like_thioredoxin_dom"/>
</dbReference>
<dbReference type="Pfam" id="PF18312">
    <property type="entry name" value="ScsC_N"/>
    <property type="match status" value="1"/>
</dbReference>
<dbReference type="AlphaFoldDB" id="A0A501XGH6"/>
<proteinExistence type="predicted"/>
<keyword evidence="1" id="KW-0732">Signal</keyword>
<keyword evidence="5" id="KW-0812">Transmembrane</keyword>
<dbReference type="PANTHER" id="PTHR13887:SF14">
    <property type="entry name" value="DISULFIDE BOND FORMATION PROTEIN D"/>
    <property type="match status" value="1"/>
</dbReference>
<dbReference type="SUPFAM" id="SSF52833">
    <property type="entry name" value="Thioredoxin-like"/>
    <property type="match status" value="1"/>
</dbReference>
<dbReference type="Pfam" id="PF01323">
    <property type="entry name" value="DSBA"/>
    <property type="match status" value="1"/>
</dbReference>
<dbReference type="CDD" id="cd03023">
    <property type="entry name" value="DsbA_Com1_like"/>
    <property type="match status" value="1"/>
</dbReference>
<dbReference type="GO" id="GO:0015036">
    <property type="term" value="F:disulfide oxidoreductase activity"/>
    <property type="evidence" value="ECO:0007669"/>
    <property type="project" value="UniProtKB-ARBA"/>
</dbReference>
<accession>A0A501XGH6</accession>
<dbReference type="InterPro" id="IPR017937">
    <property type="entry name" value="Thioredoxin_CS"/>
</dbReference>
<evidence type="ECO:0000313" key="8">
    <source>
        <dbReference type="Proteomes" id="UP000319897"/>
    </source>
</evidence>
<dbReference type="Proteomes" id="UP000319897">
    <property type="component" value="Unassembled WGS sequence"/>
</dbReference>
<name>A0A501XGH6_9SPHN</name>
<evidence type="ECO:0000313" key="7">
    <source>
        <dbReference type="EMBL" id="TPE59509.1"/>
    </source>
</evidence>
<dbReference type="PROSITE" id="PS51352">
    <property type="entry name" value="THIOREDOXIN_2"/>
    <property type="match status" value="1"/>
</dbReference>
<dbReference type="OrthoDB" id="9780147at2"/>
<gene>
    <name evidence="7" type="ORF">FJQ54_13590</name>
</gene>
<feature type="domain" description="Thioredoxin" evidence="6">
    <location>
        <begin position="94"/>
        <end position="304"/>
    </location>
</feature>
<comment type="caution">
    <text evidence="7">The sequence shown here is derived from an EMBL/GenBank/DDBJ whole genome shotgun (WGS) entry which is preliminary data.</text>
</comment>
<dbReference type="Gene3D" id="3.40.30.10">
    <property type="entry name" value="Glutaredoxin"/>
    <property type="match status" value="1"/>
</dbReference>